<dbReference type="FunFam" id="3.30.1130.10:FF:000002">
    <property type="entry name" value="7,8-dihydroneopterin aldolase"/>
    <property type="match status" value="1"/>
</dbReference>
<comment type="similarity">
    <text evidence="4 8">Belongs to the DHNA family.</text>
</comment>
<dbReference type="InterPro" id="IPR006157">
    <property type="entry name" value="FolB_dom"/>
</dbReference>
<dbReference type="GO" id="GO:0004150">
    <property type="term" value="F:dihydroneopterin aldolase activity"/>
    <property type="evidence" value="ECO:0007669"/>
    <property type="project" value="UniProtKB-UniRule"/>
</dbReference>
<dbReference type="PANTHER" id="PTHR42844:SF1">
    <property type="entry name" value="DIHYDRONEOPTERIN ALDOLASE 1-RELATED"/>
    <property type="match status" value="1"/>
</dbReference>
<keyword evidence="5 8" id="KW-0289">Folate biosynthesis</keyword>
<accession>A0A1E2V6E7</accession>
<comment type="pathway">
    <text evidence="3 8">Cofactor biosynthesis; tetrahydrofolate biosynthesis; 2-amino-4-hydroxy-6-hydroxymethyl-7,8-dihydropteridine diphosphate from 7,8-dihydroneopterin triphosphate: step 3/4.</text>
</comment>
<comment type="function">
    <text evidence="8">Catalyzes the conversion of 7,8-dihydroneopterin to 6-hydroxymethyl-7,8-dihydropterin.</text>
</comment>
<dbReference type="Pfam" id="PF02152">
    <property type="entry name" value="FolB"/>
    <property type="match status" value="1"/>
</dbReference>
<comment type="caution">
    <text evidence="10">The sequence shown here is derived from an EMBL/GenBank/DDBJ whole genome shotgun (WGS) entry which is preliminary data.</text>
</comment>
<feature type="domain" description="Dihydroneopterin aldolase/epimerase" evidence="9">
    <location>
        <begin position="4"/>
        <end position="115"/>
    </location>
</feature>
<name>A0A1E2V6E7_9GAMM</name>
<comment type="catalytic activity">
    <reaction evidence="1">
        <text>7,8-dihydroneopterin = 7,8-dihydromonapterin</text>
        <dbReference type="Rhea" id="RHEA:45328"/>
        <dbReference type="ChEBI" id="CHEBI:17001"/>
        <dbReference type="ChEBI" id="CHEBI:71175"/>
        <dbReference type="EC" id="5.1.99.8"/>
    </reaction>
</comment>
<dbReference type="PANTHER" id="PTHR42844">
    <property type="entry name" value="DIHYDRONEOPTERIN ALDOLASE 1-RELATED"/>
    <property type="match status" value="1"/>
</dbReference>
<keyword evidence="11" id="KW-1185">Reference proteome</keyword>
<dbReference type="GO" id="GO:0005737">
    <property type="term" value="C:cytoplasm"/>
    <property type="evidence" value="ECO:0007669"/>
    <property type="project" value="TreeGrafter"/>
</dbReference>
<dbReference type="SUPFAM" id="SSF55620">
    <property type="entry name" value="Tetrahydrobiopterin biosynthesis enzymes-like"/>
    <property type="match status" value="1"/>
</dbReference>
<dbReference type="STRING" id="197479.BFW38_02415"/>
<dbReference type="EC" id="4.1.2.25" evidence="8"/>
<evidence type="ECO:0000259" key="9">
    <source>
        <dbReference type="SMART" id="SM00905"/>
    </source>
</evidence>
<dbReference type="GO" id="GO:0016853">
    <property type="term" value="F:isomerase activity"/>
    <property type="evidence" value="ECO:0007669"/>
    <property type="project" value="UniProtKB-KW"/>
</dbReference>
<evidence type="ECO:0000256" key="4">
    <source>
        <dbReference type="ARBA" id="ARBA00005708"/>
    </source>
</evidence>
<evidence type="ECO:0000256" key="6">
    <source>
        <dbReference type="ARBA" id="ARBA00023235"/>
    </source>
</evidence>
<evidence type="ECO:0000256" key="8">
    <source>
        <dbReference type="RuleBase" id="RU362079"/>
    </source>
</evidence>
<protein>
    <recommendedName>
        <fullName evidence="8">7,8-dihydroneopterin aldolase</fullName>
        <ecNumber evidence="8">4.1.2.25</ecNumber>
    </recommendedName>
</protein>
<keyword evidence="6" id="KW-0413">Isomerase</keyword>
<dbReference type="UniPathway" id="UPA00077">
    <property type="reaction ID" value="UER00154"/>
</dbReference>
<evidence type="ECO:0000313" key="11">
    <source>
        <dbReference type="Proteomes" id="UP000094291"/>
    </source>
</evidence>
<dbReference type="OrthoDB" id="9810587at2"/>
<comment type="catalytic activity">
    <reaction evidence="2 8">
        <text>7,8-dihydroneopterin = 6-hydroxymethyl-7,8-dihydropterin + glycolaldehyde</text>
        <dbReference type="Rhea" id="RHEA:10540"/>
        <dbReference type="ChEBI" id="CHEBI:17001"/>
        <dbReference type="ChEBI" id="CHEBI:17071"/>
        <dbReference type="ChEBI" id="CHEBI:44841"/>
        <dbReference type="EC" id="4.1.2.25"/>
    </reaction>
</comment>
<gene>
    <name evidence="10" type="ORF">BFW38_02415</name>
</gene>
<dbReference type="NCBIfam" id="TIGR00526">
    <property type="entry name" value="folB_dom"/>
    <property type="match status" value="1"/>
</dbReference>
<dbReference type="SMART" id="SM00905">
    <property type="entry name" value="FolB"/>
    <property type="match status" value="1"/>
</dbReference>
<dbReference type="GO" id="GO:0046654">
    <property type="term" value="P:tetrahydrofolate biosynthetic process"/>
    <property type="evidence" value="ECO:0007669"/>
    <property type="project" value="UniProtKB-UniRule"/>
</dbReference>
<dbReference type="NCBIfam" id="TIGR00525">
    <property type="entry name" value="folB"/>
    <property type="match status" value="1"/>
</dbReference>
<evidence type="ECO:0000313" key="10">
    <source>
        <dbReference type="EMBL" id="ODC02569.1"/>
    </source>
</evidence>
<evidence type="ECO:0000256" key="3">
    <source>
        <dbReference type="ARBA" id="ARBA00005013"/>
    </source>
</evidence>
<evidence type="ECO:0000256" key="5">
    <source>
        <dbReference type="ARBA" id="ARBA00022909"/>
    </source>
</evidence>
<evidence type="ECO:0000256" key="7">
    <source>
        <dbReference type="ARBA" id="ARBA00023239"/>
    </source>
</evidence>
<keyword evidence="7 8" id="KW-0456">Lyase</keyword>
<dbReference type="GO" id="GO:0046656">
    <property type="term" value="P:folic acid biosynthetic process"/>
    <property type="evidence" value="ECO:0007669"/>
    <property type="project" value="UniProtKB-UniRule"/>
</dbReference>
<dbReference type="Proteomes" id="UP000094291">
    <property type="component" value="Unassembled WGS sequence"/>
</dbReference>
<dbReference type="InterPro" id="IPR006156">
    <property type="entry name" value="Dihydroneopterin_aldolase"/>
</dbReference>
<organism evidence="10 11">
    <name type="scientific">Terasakiispira papahanaumokuakeensis</name>
    <dbReference type="NCBI Taxonomy" id="197479"/>
    <lineage>
        <taxon>Bacteria</taxon>
        <taxon>Pseudomonadati</taxon>
        <taxon>Pseudomonadota</taxon>
        <taxon>Gammaproteobacteria</taxon>
        <taxon>Oceanospirillales</taxon>
        <taxon>Terasakiispira</taxon>
    </lineage>
</organism>
<dbReference type="RefSeq" id="WP_068996954.1">
    <property type="nucleotide sequence ID" value="NZ_MDTQ01000001.1"/>
</dbReference>
<evidence type="ECO:0000256" key="1">
    <source>
        <dbReference type="ARBA" id="ARBA00000693"/>
    </source>
</evidence>
<sequence>MDTILIEGLSTQASIGVFDWEKQIQQRLELDLALETDLAKPARSEQLSDTLDYARISQDVLGLIHQRHYDLIETLAETITEALLQQHPLIHRITLTLRKPDAVPQARSVGLRISRQRSV</sequence>
<dbReference type="AlphaFoldDB" id="A0A1E2V6E7"/>
<evidence type="ECO:0000256" key="2">
    <source>
        <dbReference type="ARBA" id="ARBA00001353"/>
    </source>
</evidence>
<dbReference type="EMBL" id="MDTQ01000001">
    <property type="protein sequence ID" value="ODC02569.1"/>
    <property type="molecule type" value="Genomic_DNA"/>
</dbReference>
<proteinExistence type="inferred from homology"/>
<dbReference type="Gene3D" id="3.30.1130.10">
    <property type="match status" value="1"/>
</dbReference>
<dbReference type="InterPro" id="IPR043133">
    <property type="entry name" value="GTP-CH-I_C/QueF"/>
</dbReference>
<reference evidence="10 11" key="1">
    <citation type="submission" date="2016-08" db="EMBL/GenBank/DDBJ databases">
        <authorList>
            <person name="Seilhamer J.J."/>
        </authorList>
    </citation>
    <scope>NUCLEOTIDE SEQUENCE [LARGE SCALE GENOMIC DNA]</scope>
    <source>
        <strain evidence="10 11">PH27A</strain>
    </source>
</reference>
<dbReference type="CDD" id="cd00534">
    <property type="entry name" value="DHNA_DHNTPE"/>
    <property type="match status" value="1"/>
</dbReference>